<evidence type="ECO:0000313" key="2">
    <source>
        <dbReference type="Proteomes" id="UP000821837"/>
    </source>
</evidence>
<evidence type="ECO:0008006" key="3">
    <source>
        <dbReference type="Google" id="ProtNLM"/>
    </source>
</evidence>
<dbReference type="EMBL" id="JABSTV010001247">
    <property type="protein sequence ID" value="KAH7972535.1"/>
    <property type="molecule type" value="Genomic_DNA"/>
</dbReference>
<proteinExistence type="predicted"/>
<organism evidence="1 2">
    <name type="scientific">Rhipicephalus sanguineus</name>
    <name type="common">Brown dog tick</name>
    <name type="synonym">Ixodes sanguineus</name>
    <dbReference type="NCBI Taxonomy" id="34632"/>
    <lineage>
        <taxon>Eukaryota</taxon>
        <taxon>Metazoa</taxon>
        <taxon>Ecdysozoa</taxon>
        <taxon>Arthropoda</taxon>
        <taxon>Chelicerata</taxon>
        <taxon>Arachnida</taxon>
        <taxon>Acari</taxon>
        <taxon>Parasitiformes</taxon>
        <taxon>Ixodida</taxon>
        <taxon>Ixodoidea</taxon>
        <taxon>Ixodidae</taxon>
        <taxon>Rhipicephalinae</taxon>
        <taxon>Rhipicephalus</taxon>
        <taxon>Rhipicephalus</taxon>
    </lineage>
</organism>
<reference evidence="1" key="1">
    <citation type="journal article" date="2020" name="Cell">
        <title>Large-Scale Comparative Analyses of Tick Genomes Elucidate Their Genetic Diversity and Vector Capacities.</title>
        <authorList>
            <consortium name="Tick Genome and Microbiome Consortium (TIGMIC)"/>
            <person name="Jia N."/>
            <person name="Wang J."/>
            <person name="Shi W."/>
            <person name="Du L."/>
            <person name="Sun Y."/>
            <person name="Zhan W."/>
            <person name="Jiang J.F."/>
            <person name="Wang Q."/>
            <person name="Zhang B."/>
            <person name="Ji P."/>
            <person name="Bell-Sakyi L."/>
            <person name="Cui X.M."/>
            <person name="Yuan T.T."/>
            <person name="Jiang B.G."/>
            <person name="Yang W.F."/>
            <person name="Lam T.T."/>
            <person name="Chang Q.C."/>
            <person name="Ding S.J."/>
            <person name="Wang X.J."/>
            <person name="Zhu J.G."/>
            <person name="Ruan X.D."/>
            <person name="Zhao L."/>
            <person name="Wei J.T."/>
            <person name="Ye R.Z."/>
            <person name="Que T.C."/>
            <person name="Du C.H."/>
            <person name="Zhou Y.H."/>
            <person name="Cheng J.X."/>
            <person name="Dai P.F."/>
            <person name="Guo W.B."/>
            <person name="Han X.H."/>
            <person name="Huang E.J."/>
            <person name="Li L.F."/>
            <person name="Wei W."/>
            <person name="Gao Y.C."/>
            <person name="Liu J.Z."/>
            <person name="Shao H.Z."/>
            <person name="Wang X."/>
            <person name="Wang C.C."/>
            <person name="Yang T.C."/>
            <person name="Huo Q.B."/>
            <person name="Li W."/>
            <person name="Chen H.Y."/>
            <person name="Chen S.E."/>
            <person name="Zhou L.G."/>
            <person name="Ni X.B."/>
            <person name="Tian J.H."/>
            <person name="Sheng Y."/>
            <person name="Liu T."/>
            <person name="Pan Y.S."/>
            <person name="Xia L.Y."/>
            <person name="Li J."/>
            <person name="Zhao F."/>
            <person name="Cao W.C."/>
        </authorList>
    </citation>
    <scope>NUCLEOTIDE SEQUENCE</scope>
    <source>
        <strain evidence="1">Rsan-2018</strain>
    </source>
</reference>
<dbReference type="Proteomes" id="UP000821837">
    <property type="component" value="Chromosome 11"/>
</dbReference>
<comment type="caution">
    <text evidence="1">The sequence shown here is derived from an EMBL/GenBank/DDBJ whole genome shotgun (WGS) entry which is preliminary data.</text>
</comment>
<accession>A0A9D4Q9R6</accession>
<reference evidence="1" key="2">
    <citation type="submission" date="2021-09" db="EMBL/GenBank/DDBJ databases">
        <authorList>
            <person name="Jia N."/>
            <person name="Wang J."/>
            <person name="Shi W."/>
            <person name="Du L."/>
            <person name="Sun Y."/>
            <person name="Zhan W."/>
            <person name="Jiang J."/>
            <person name="Wang Q."/>
            <person name="Zhang B."/>
            <person name="Ji P."/>
            <person name="Sakyi L.B."/>
            <person name="Cui X."/>
            <person name="Yuan T."/>
            <person name="Jiang B."/>
            <person name="Yang W."/>
            <person name="Lam T.T.-Y."/>
            <person name="Chang Q."/>
            <person name="Ding S."/>
            <person name="Wang X."/>
            <person name="Zhu J."/>
            <person name="Ruan X."/>
            <person name="Zhao L."/>
            <person name="Wei J."/>
            <person name="Que T."/>
            <person name="Du C."/>
            <person name="Cheng J."/>
            <person name="Dai P."/>
            <person name="Han X."/>
            <person name="Huang E."/>
            <person name="Gao Y."/>
            <person name="Liu J."/>
            <person name="Shao H."/>
            <person name="Ye R."/>
            <person name="Li L."/>
            <person name="Wei W."/>
            <person name="Wang X."/>
            <person name="Wang C."/>
            <person name="Huo Q."/>
            <person name="Li W."/>
            <person name="Guo W."/>
            <person name="Chen H."/>
            <person name="Chen S."/>
            <person name="Zhou L."/>
            <person name="Zhou L."/>
            <person name="Ni X."/>
            <person name="Tian J."/>
            <person name="Zhou Y."/>
            <person name="Sheng Y."/>
            <person name="Liu T."/>
            <person name="Pan Y."/>
            <person name="Xia L."/>
            <person name="Li J."/>
            <person name="Zhao F."/>
            <person name="Cao W."/>
        </authorList>
    </citation>
    <scope>NUCLEOTIDE SEQUENCE</scope>
    <source>
        <strain evidence="1">Rsan-2018</strain>
        <tissue evidence="1">Larvae</tissue>
    </source>
</reference>
<gene>
    <name evidence="1" type="ORF">HPB52_013266</name>
</gene>
<keyword evidence="2" id="KW-1185">Reference proteome</keyword>
<dbReference type="AlphaFoldDB" id="A0A9D4Q9R6"/>
<evidence type="ECO:0000313" key="1">
    <source>
        <dbReference type="EMBL" id="KAH7972535.1"/>
    </source>
</evidence>
<name>A0A9D4Q9R6_RHISA</name>
<sequence length="105" mass="12044">MLLRTLKKKPSPQWSWTLIANSSVAEQVAIALELTDGVHDTIYSDSKSAIKAFQMGMVAAQLLQIIHKVKELKNHSLVWFFLRILEPLRVPRSIPTTRRTRLHEV</sequence>
<protein>
    <recommendedName>
        <fullName evidence="3">Tick transposon</fullName>
    </recommendedName>
</protein>